<dbReference type="SUPFAM" id="SSF81383">
    <property type="entry name" value="F-box domain"/>
    <property type="match status" value="1"/>
</dbReference>
<evidence type="ECO:0008006" key="2">
    <source>
        <dbReference type="Google" id="ProtNLM"/>
    </source>
</evidence>
<name>A0A024U5H7_9STRA</name>
<organism evidence="1">
    <name type="scientific">Aphanomyces invadans</name>
    <dbReference type="NCBI Taxonomy" id="157072"/>
    <lineage>
        <taxon>Eukaryota</taxon>
        <taxon>Sar</taxon>
        <taxon>Stramenopiles</taxon>
        <taxon>Oomycota</taxon>
        <taxon>Saprolegniomycetes</taxon>
        <taxon>Saprolegniales</taxon>
        <taxon>Verrucalvaceae</taxon>
        <taxon>Aphanomyces</taxon>
    </lineage>
</organism>
<dbReference type="OrthoDB" id="62950at2759"/>
<gene>
    <name evidence="1" type="ORF">H310_06969</name>
</gene>
<dbReference type="VEuPathDB" id="FungiDB:H310_06969"/>
<dbReference type="GeneID" id="20084019"/>
<dbReference type="EMBL" id="KI913963">
    <property type="protein sequence ID" value="ETW01455.1"/>
    <property type="molecule type" value="Genomic_DNA"/>
</dbReference>
<dbReference type="InterPro" id="IPR036047">
    <property type="entry name" value="F-box-like_dom_sf"/>
</dbReference>
<dbReference type="RefSeq" id="XP_008870453.1">
    <property type="nucleotide sequence ID" value="XM_008872231.1"/>
</dbReference>
<sequence>MAGTDTSAAVDVLRAWIDQALLSYGYSSVTGTSPSQGDGTHGMYSPVEYTLHDKGGDLLSTLILQGLVVGKMFMLYCERSIHNDANASTSTWRVDFPLARYAPALAGWFPRYQELVAWRVQNSIVRHGSHTAQALLPLLPSLCIDSIVSFLNAASLCAIRATNKMFYQYAMASSMWELQLRRDFPRTTTDSPSFAAYANACITRKRNRHLRNRAIENMLWFDRESGPAYAQRWLAPPPAALLHIPRLPFEAPSP</sequence>
<accession>A0A024U5H7</accession>
<protein>
    <recommendedName>
        <fullName evidence="2">F-box domain-containing protein</fullName>
    </recommendedName>
</protein>
<proteinExistence type="predicted"/>
<reference evidence="1" key="1">
    <citation type="submission" date="2013-12" db="EMBL/GenBank/DDBJ databases">
        <title>The Genome Sequence of Aphanomyces invadans NJM9701.</title>
        <authorList>
            <consortium name="The Broad Institute Genomics Platform"/>
            <person name="Russ C."/>
            <person name="Tyler B."/>
            <person name="van West P."/>
            <person name="Dieguez-Uribeondo J."/>
            <person name="Young S.K."/>
            <person name="Zeng Q."/>
            <person name="Gargeya S."/>
            <person name="Fitzgerald M."/>
            <person name="Abouelleil A."/>
            <person name="Alvarado L."/>
            <person name="Chapman S.B."/>
            <person name="Gainer-Dewar J."/>
            <person name="Goldberg J."/>
            <person name="Griggs A."/>
            <person name="Gujja S."/>
            <person name="Hansen M."/>
            <person name="Howarth C."/>
            <person name="Imamovic A."/>
            <person name="Ireland A."/>
            <person name="Larimer J."/>
            <person name="McCowan C."/>
            <person name="Murphy C."/>
            <person name="Pearson M."/>
            <person name="Poon T.W."/>
            <person name="Priest M."/>
            <person name="Roberts A."/>
            <person name="Saif S."/>
            <person name="Shea T."/>
            <person name="Sykes S."/>
            <person name="Wortman J."/>
            <person name="Nusbaum C."/>
            <person name="Birren B."/>
        </authorList>
    </citation>
    <scope>NUCLEOTIDE SEQUENCE [LARGE SCALE GENOMIC DNA]</scope>
    <source>
        <strain evidence="1">NJM9701</strain>
    </source>
</reference>
<dbReference type="AlphaFoldDB" id="A0A024U5H7"/>
<evidence type="ECO:0000313" key="1">
    <source>
        <dbReference type="EMBL" id="ETW01455.1"/>
    </source>
</evidence>